<evidence type="ECO:0000313" key="5">
    <source>
        <dbReference type="EMBL" id="KAK8885909.1"/>
    </source>
</evidence>
<gene>
    <name evidence="5" type="ORF">M9Y10_041366</name>
</gene>
<proteinExistence type="predicted"/>
<dbReference type="InterPro" id="IPR011009">
    <property type="entry name" value="Kinase-like_dom_sf"/>
</dbReference>
<feature type="region of interest" description="Disordered" evidence="3">
    <location>
        <begin position="347"/>
        <end position="375"/>
    </location>
</feature>
<evidence type="ECO:0000256" key="1">
    <source>
        <dbReference type="ARBA" id="ARBA00022741"/>
    </source>
</evidence>
<dbReference type="EMBL" id="JAPFFF010000007">
    <property type="protein sequence ID" value="KAK8885909.1"/>
    <property type="molecule type" value="Genomic_DNA"/>
</dbReference>
<organism evidence="5 6">
    <name type="scientific">Tritrichomonas musculus</name>
    <dbReference type="NCBI Taxonomy" id="1915356"/>
    <lineage>
        <taxon>Eukaryota</taxon>
        <taxon>Metamonada</taxon>
        <taxon>Parabasalia</taxon>
        <taxon>Tritrichomonadida</taxon>
        <taxon>Tritrichomonadidae</taxon>
        <taxon>Tritrichomonas</taxon>
    </lineage>
</organism>
<sequence>MGCSFGTPLSQPLNGVQSANRNSDLPNGTTMNNQNVVLNINNEDQVKPREFFSFTSFISKNDNPTIFEWTFIREIGEGSKSHIYLAENIQTGKQYAAKVYNKSHLMCHNIGSEEPPITALQREIDIMAAITHKYSISISEIIEDELSNSLIILSPFAKQGTLQSYYKSHNLNEINIAVCFYQIAQAICYMHSLQIVHRNITPDNILVFSNILFRISNYSDSTIISTQPDGKLKDIVGETAFLSPEECSKKPFFPKPSDVWSYGISLYLVAFDKLPFNLTFSPRQNEDLDQCLNQMSITFAKEQLSFPDGTSDDLIDILKMILVKDAYKRPTFEKIINHPWFNEAREVDQMNNEEEAEIEIYEEEEEEKSQDKEKT</sequence>
<evidence type="ECO:0000256" key="3">
    <source>
        <dbReference type="SAM" id="MobiDB-lite"/>
    </source>
</evidence>
<protein>
    <recommendedName>
        <fullName evidence="4">Protein kinase domain-containing protein</fullName>
    </recommendedName>
</protein>
<keyword evidence="6" id="KW-1185">Reference proteome</keyword>
<dbReference type="InterPro" id="IPR000719">
    <property type="entry name" value="Prot_kinase_dom"/>
</dbReference>
<reference evidence="5 6" key="1">
    <citation type="submission" date="2024-04" db="EMBL/GenBank/DDBJ databases">
        <title>Tritrichomonas musculus Genome.</title>
        <authorList>
            <person name="Alves-Ferreira E."/>
            <person name="Grigg M."/>
            <person name="Lorenzi H."/>
            <person name="Galac M."/>
        </authorList>
    </citation>
    <scope>NUCLEOTIDE SEQUENCE [LARGE SCALE GENOMIC DNA]</scope>
    <source>
        <strain evidence="5 6">EAF2021</strain>
    </source>
</reference>
<keyword evidence="1" id="KW-0547">Nucleotide-binding</keyword>
<accession>A0ABR2K4D5</accession>
<feature type="domain" description="Protein kinase" evidence="4">
    <location>
        <begin position="69"/>
        <end position="341"/>
    </location>
</feature>
<dbReference type="SUPFAM" id="SSF56112">
    <property type="entry name" value="Protein kinase-like (PK-like)"/>
    <property type="match status" value="1"/>
</dbReference>
<feature type="compositionally biased region" description="Acidic residues" evidence="3">
    <location>
        <begin position="351"/>
        <end position="368"/>
    </location>
</feature>
<dbReference type="Gene3D" id="1.10.510.10">
    <property type="entry name" value="Transferase(Phosphotransferase) domain 1"/>
    <property type="match status" value="1"/>
</dbReference>
<keyword evidence="2" id="KW-0067">ATP-binding</keyword>
<dbReference type="PROSITE" id="PS50011">
    <property type="entry name" value="PROTEIN_KINASE_DOM"/>
    <property type="match status" value="1"/>
</dbReference>
<dbReference type="PANTHER" id="PTHR24346">
    <property type="entry name" value="MAP/MICROTUBULE AFFINITY-REGULATING KINASE"/>
    <property type="match status" value="1"/>
</dbReference>
<name>A0ABR2K4D5_9EUKA</name>
<evidence type="ECO:0000313" key="6">
    <source>
        <dbReference type="Proteomes" id="UP001470230"/>
    </source>
</evidence>
<evidence type="ECO:0000259" key="4">
    <source>
        <dbReference type="PROSITE" id="PS50011"/>
    </source>
</evidence>
<dbReference type="Pfam" id="PF00069">
    <property type="entry name" value="Pkinase"/>
    <property type="match status" value="1"/>
</dbReference>
<feature type="compositionally biased region" description="Polar residues" evidence="3">
    <location>
        <begin position="7"/>
        <end position="31"/>
    </location>
</feature>
<dbReference type="PANTHER" id="PTHR24346:SF77">
    <property type="entry name" value="SERINE THREONINE PROTEIN KINASE"/>
    <property type="match status" value="1"/>
</dbReference>
<evidence type="ECO:0000256" key="2">
    <source>
        <dbReference type="ARBA" id="ARBA00022840"/>
    </source>
</evidence>
<comment type="caution">
    <text evidence="5">The sequence shown here is derived from an EMBL/GenBank/DDBJ whole genome shotgun (WGS) entry which is preliminary data.</text>
</comment>
<feature type="region of interest" description="Disordered" evidence="3">
    <location>
        <begin position="1"/>
        <end position="33"/>
    </location>
</feature>
<dbReference type="Proteomes" id="UP001470230">
    <property type="component" value="Unassembled WGS sequence"/>
</dbReference>